<keyword evidence="1" id="KW-0812">Transmembrane</keyword>
<feature type="transmembrane region" description="Helical" evidence="1">
    <location>
        <begin position="120"/>
        <end position="139"/>
    </location>
</feature>
<reference evidence="2 3" key="1">
    <citation type="submission" date="2019-05" db="EMBL/GenBank/DDBJ databases">
        <authorList>
            <person name="Blazevic P."/>
            <person name="Carr B.L."/>
            <person name="Cusick N.V."/>
            <person name="Dudas J."/>
            <person name="Fiejdasz D."/>
            <person name="Friscone B.N."/>
            <person name="Fu B."/>
            <person name="Hussein A."/>
            <person name="Joyce A.J."/>
            <person name="McGann T.L."/>
            <person name="Rowan K."/>
            <person name="Schnautz R."/>
            <person name="Szarvas D.I."/>
            <person name="Zingsheim K."/>
            <person name="Zwissler T.E."/>
            <person name="Ball S.L."/>
            <person name="Breitenberger C.A."/>
            <person name="Daniels C.J."/>
            <person name="Garlena R.A."/>
            <person name="Russell D.A."/>
            <person name="Pope W.H."/>
            <person name="Jacobs-Sera D."/>
            <person name="Hatfull G.F."/>
        </authorList>
    </citation>
    <scope>NUCLEOTIDE SEQUENCE [LARGE SCALE GENOMIC DNA]</scope>
</reference>
<name>A0A514A5K7_9CAUD</name>
<evidence type="ECO:0000313" key="3">
    <source>
        <dbReference type="Proteomes" id="UP000320364"/>
    </source>
</evidence>
<keyword evidence="1" id="KW-0472">Membrane</keyword>
<proteinExistence type="predicted"/>
<protein>
    <submittedName>
        <fullName evidence="2">Uncharacterized protein</fullName>
    </submittedName>
</protein>
<dbReference type="EMBL" id="MK919479">
    <property type="protein sequence ID" value="QDH48547.1"/>
    <property type="molecule type" value="Genomic_DNA"/>
</dbReference>
<accession>A0A514A5K7</accession>
<keyword evidence="1" id="KW-1133">Transmembrane helix</keyword>
<gene>
    <name evidence="2" type="primary">57</name>
    <name evidence="2" type="ORF">SEA_GREKAYCON_57</name>
</gene>
<organism evidence="2 3">
    <name type="scientific">Arthrobacter phage Grekaycon</name>
    <dbReference type="NCBI Taxonomy" id="2591068"/>
    <lineage>
        <taxon>Viruses</taxon>
        <taxon>Duplodnaviria</taxon>
        <taxon>Heunggongvirae</taxon>
        <taxon>Uroviricota</taxon>
        <taxon>Caudoviricetes</taxon>
        <taxon>Berryhillviridae</taxon>
        <taxon>Marthavirus</taxon>
        <taxon>Marthavirus martha</taxon>
    </lineage>
</organism>
<evidence type="ECO:0000256" key="1">
    <source>
        <dbReference type="SAM" id="Phobius"/>
    </source>
</evidence>
<dbReference type="Proteomes" id="UP000320364">
    <property type="component" value="Segment"/>
</dbReference>
<sequence length="287" mass="31654">MKYGTKRYARVENSTLGQGETVEYFDSMGQVIAYVDYNEDGSEAGVKLFAPGATMRGTSTYGKRPADKAEGIVNRHLHKQGYNEPIEAAEQPVDNEIMDRAQNTRFKLQMTRKRMKQSDGILSIDVVVGFDGIILFTAHTDGRGLLMVRLDGRTLVRQTELDRIAAWELSEANIKSIDAELKRLDDEAAQPAQTDEDDADLLPIFCPRCGINKLDHVRPAMNARSRYAPVYICSPCGTHEALSPGGIDLWHDTQHALAALQQQAAKAAAPPLRGKLAAWPDDVAARS</sequence>
<evidence type="ECO:0000313" key="2">
    <source>
        <dbReference type="EMBL" id="QDH48547.1"/>
    </source>
</evidence>